<geneLocation type="plasmid" evidence="1">
    <name>pNSL1</name>
</geneLocation>
<evidence type="ECO:0000313" key="1">
    <source>
        <dbReference type="EMBL" id="AIU93743.1"/>
    </source>
</evidence>
<organism evidence="1">
    <name type="scientific">Rhodococcus sp. NS1</name>
    <dbReference type="NCBI Taxonomy" id="402236"/>
    <lineage>
        <taxon>Bacteria</taxon>
        <taxon>Bacillati</taxon>
        <taxon>Actinomycetota</taxon>
        <taxon>Actinomycetes</taxon>
        <taxon>Mycobacteriales</taxon>
        <taxon>Nocardiaceae</taxon>
        <taxon>Rhodococcus</taxon>
    </lineage>
</organism>
<keyword evidence="1" id="KW-0614">Plasmid</keyword>
<sequence>MRSAVRCTPAIRTILGRPHSPSTRTGAFDRPIRLPSTDTLISHSPSSHPRPRRTCRTSDLRTAAFQPSGFSGGVAFCVAAESQGVTEEGRGLSGRENRGFITCWSSPTFGTPSPELLRFRQASTCVEPGPSSSWNDWANRQCPRSRPRVRQGLHRLAI</sequence>
<proteinExistence type="predicted"/>
<dbReference type="AlphaFoldDB" id="A0A097SQD4"/>
<dbReference type="EMBL" id="KJ605395">
    <property type="protein sequence ID" value="AIU93743.1"/>
    <property type="molecule type" value="Genomic_DNA"/>
</dbReference>
<name>A0A097SQD4_9NOCA</name>
<protein>
    <submittedName>
        <fullName evidence="1">Uncharacterized protein</fullName>
    </submittedName>
</protein>
<reference evidence="1" key="1">
    <citation type="submission" date="2014-03" db="EMBL/GenBank/DDBJ databases">
        <authorList>
            <person name="Zhang G."/>
            <person name="Zhu L."/>
            <person name="Fang P."/>
        </authorList>
    </citation>
    <scope>NUCLEOTIDE SEQUENCE</scope>
    <source>
        <strain evidence="1">NS1</strain>
        <plasmid evidence="1">pNSL1</plasmid>
    </source>
</reference>
<accession>A0A097SQD4</accession>
<gene>
    <name evidence="1" type="ORF">LRS1606.309</name>
</gene>